<reference evidence="2 3" key="1">
    <citation type="submission" date="2020-07" db="EMBL/GenBank/DDBJ databases">
        <title>Comparative genomics of pyrophilous fungi reveals a link between fire events and developmental genes.</title>
        <authorList>
            <consortium name="DOE Joint Genome Institute"/>
            <person name="Steindorff A.S."/>
            <person name="Carver A."/>
            <person name="Calhoun S."/>
            <person name="Stillman K."/>
            <person name="Liu H."/>
            <person name="Lipzen A."/>
            <person name="Pangilinan J."/>
            <person name="Labutti K."/>
            <person name="Bruns T.D."/>
            <person name="Grigoriev I.V."/>
        </authorList>
    </citation>
    <scope>NUCLEOTIDE SEQUENCE [LARGE SCALE GENOMIC DNA]</scope>
    <source>
        <strain evidence="2 3">CBS 144469</strain>
    </source>
</reference>
<sequence length="165" mass="17856">MGTILIQQWAASLPFLQSLSRLFTSTSLTTLHINYLFTTMGDYGGGYTGNMDAGGYGVDQSQYRGRQGLRPQNRPNQRGGRFDNDDISSSQDPTYDSSFGLGNSQQLGSGFNTSGSGQFGSGQFEDVSYGSSQQASDRGVRGQFTCMTFFHLFGGDGGDVSHFSW</sequence>
<dbReference type="EMBL" id="JACGCI010000024">
    <property type="protein sequence ID" value="KAF6756907.1"/>
    <property type="molecule type" value="Genomic_DNA"/>
</dbReference>
<name>A0A8H6I2V9_9AGAR</name>
<accession>A0A8H6I2V9</accession>
<comment type="caution">
    <text evidence="2">The sequence shown here is derived from an EMBL/GenBank/DDBJ whole genome shotgun (WGS) entry which is preliminary data.</text>
</comment>
<feature type="compositionally biased region" description="Polar residues" evidence="1">
    <location>
        <begin position="87"/>
        <end position="99"/>
    </location>
</feature>
<evidence type="ECO:0000313" key="2">
    <source>
        <dbReference type="EMBL" id="KAF6756907.1"/>
    </source>
</evidence>
<keyword evidence="3" id="KW-1185">Reference proteome</keyword>
<organism evidence="2 3">
    <name type="scientific">Ephemerocybe angulata</name>
    <dbReference type="NCBI Taxonomy" id="980116"/>
    <lineage>
        <taxon>Eukaryota</taxon>
        <taxon>Fungi</taxon>
        <taxon>Dikarya</taxon>
        <taxon>Basidiomycota</taxon>
        <taxon>Agaricomycotina</taxon>
        <taxon>Agaricomycetes</taxon>
        <taxon>Agaricomycetidae</taxon>
        <taxon>Agaricales</taxon>
        <taxon>Agaricineae</taxon>
        <taxon>Psathyrellaceae</taxon>
        <taxon>Ephemerocybe</taxon>
    </lineage>
</organism>
<protein>
    <submittedName>
        <fullName evidence="2">Uncharacterized protein</fullName>
    </submittedName>
</protein>
<evidence type="ECO:0000313" key="3">
    <source>
        <dbReference type="Proteomes" id="UP000521943"/>
    </source>
</evidence>
<dbReference type="AlphaFoldDB" id="A0A8H6I2V9"/>
<gene>
    <name evidence="2" type="ORF">DFP72DRAFT_263725</name>
</gene>
<evidence type="ECO:0000256" key="1">
    <source>
        <dbReference type="SAM" id="MobiDB-lite"/>
    </source>
</evidence>
<proteinExistence type="predicted"/>
<feature type="region of interest" description="Disordered" evidence="1">
    <location>
        <begin position="58"/>
        <end position="99"/>
    </location>
</feature>
<dbReference type="Proteomes" id="UP000521943">
    <property type="component" value="Unassembled WGS sequence"/>
</dbReference>